<dbReference type="InterPro" id="IPR044842">
    <property type="entry name" value="ALKBH9B/ALKBH10B-like"/>
</dbReference>
<proteinExistence type="inferred from homology"/>
<protein>
    <submittedName>
        <fullName evidence="4">RNA demethylase ALKBH9B</fullName>
    </submittedName>
</protein>
<dbReference type="PANTHER" id="PTHR31447:SF18">
    <property type="entry name" value="RNA DEMETHYLASE ALKBH9B"/>
    <property type="match status" value="1"/>
</dbReference>
<dbReference type="Gene3D" id="2.60.120.590">
    <property type="entry name" value="Alpha-ketoglutarate-dependent dioxygenase AlkB-like"/>
    <property type="match status" value="1"/>
</dbReference>
<dbReference type="FunFam" id="2.60.120.590:FF:000017">
    <property type="entry name" value="RNA demethylase ALKBH9B"/>
    <property type="match status" value="1"/>
</dbReference>
<feature type="compositionally biased region" description="Polar residues" evidence="2">
    <location>
        <begin position="417"/>
        <end position="434"/>
    </location>
</feature>
<dbReference type="PROSITE" id="PS51471">
    <property type="entry name" value="FE2OG_OXY"/>
    <property type="match status" value="1"/>
</dbReference>
<dbReference type="EMBL" id="JBANAX010000839">
    <property type="protein sequence ID" value="KAL1191925.1"/>
    <property type="molecule type" value="Genomic_DNA"/>
</dbReference>
<dbReference type="InterPro" id="IPR005123">
    <property type="entry name" value="Oxoglu/Fe-dep_dioxygenase_dom"/>
</dbReference>
<feature type="compositionally biased region" description="Acidic residues" evidence="2">
    <location>
        <begin position="125"/>
        <end position="138"/>
    </location>
</feature>
<name>A0ABD0ZSH3_CARAN</name>
<comment type="caution">
    <text evidence="4">The sequence shown here is derived from an EMBL/GenBank/DDBJ whole genome shotgun (WGS) entry which is preliminary data.</text>
</comment>
<dbReference type="Proteomes" id="UP001558713">
    <property type="component" value="Unassembled WGS sequence"/>
</dbReference>
<dbReference type="PANTHER" id="PTHR31447">
    <property type="entry name" value="HYDROXYPROLINE-RICH GLYCOPROTEIN FAMILY PROTEIN-RELATED"/>
    <property type="match status" value="1"/>
</dbReference>
<evidence type="ECO:0000313" key="5">
    <source>
        <dbReference type="Proteomes" id="UP001558713"/>
    </source>
</evidence>
<dbReference type="InterPro" id="IPR037151">
    <property type="entry name" value="AlkB-like_sf"/>
</dbReference>
<evidence type="ECO:0000259" key="3">
    <source>
        <dbReference type="PROSITE" id="PS51471"/>
    </source>
</evidence>
<feature type="domain" description="Fe2OG dioxygenase" evidence="3">
    <location>
        <begin position="294"/>
        <end position="391"/>
    </location>
</feature>
<dbReference type="SUPFAM" id="SSF51197">
    <property type="entry name" value="Clavaminate synthase-like"/>
    <property type="match status" value="1"/>
</dbReference>
<accession>A0ABD0ZSH3</accession>
<sequence length="484" mass="54861">MEEDPFLRQYDSSELKIVSEFLTKWQSFLSKDLCKNCVHVLSNRIRSLDSEHDLESEGFCNNVDDNYEEKSTKDLENDDDCDNHSLVSWKESDITYAEAASSSVLSSRPVVVETASPRMSWADMTQEDELEDEEDEEEPSRKASDASFMKTPEKPKLSREQRENLRLMNVKRRKDFICLERVKGKLVNVLDGLELHTGVFSAVEQKRIVDQVYLLQEKGRKGELRERTFTAPQKWMRGKGRVTIQFGCCYNYAPDRAGNPPGILQRAEVDPLPHLFKVIIRRLIKWHVLPPTCVPDSCIVNIYDEGDCIPPHIDNHDFLRPFCTISFLSECNILFGSNLRVEGPGEFSGSFSIPLPVGSVLVLNGNGADIAKHCVPAVPTKRISITFRKMDESKRPVWFVPEPDLQGIEPLPLELNHSGSATRSSGLNNYNSTYRRGHGRRGGGSNSYDSRGYYNPVRNSEHNDSTEWSSSQRRGKPRPSGTNG</sequence>
<keyword evidence="5" id="KW-1185">Reference proteome</keyword>
<dbReference type="InterPro" id="IPR027450">
    <property type="entry name" value="AlkB-like"/>
</dbReference>
<comment type="similarity">
    <text evidence="1">Belongs to the alkB family.</text>
</comment>
<evidence type="ECO:0000313" key="4">
    <source>
        <dbReference type="EMBL" id="KAL1191925.1"/>
    </source>
</evidence>
<evidence type="ECO:0000256" key="2">
    <source>
        <dbReference type="SAM" id="MobiDB-lite"/>
    </source>
</evidence>
<organism evidence="4 5">
    <name type="scientific">Cardamine amara subsp. amara</name>
    <dbReference type="NCBI Taxonomy" id="228776"/>
    <lineage>
        <taxon>Eukaryota</taxon>
        <taxon>Viridiplantae</taxon>
        <taxon>Streptophyta</taxon>
        <taxon>Embryophyta</taxon>
        <taxon>Tracheophyta</taxon>
        <taxon>Spermatophyta</taxon>
        <taxon>Magnoliopsida</taxon>
        <taxon>eudicotyledons</taxon>
        <taxon>Gunneridae</taxon>
        <taxon>Pentapetalae</taxon>
        <taxon>rosids</taxon>
        <taxon>malvids</taxon>
        <taxon>Brassicales</taxon>
        <taxon>Brassicaceae</taxon>
        <taxon>Cardamineae</taxon>
        <taxon>Cardamine</taxon>
    </lineage>
</organism>
<reference evidence="4 5" key="1">
    <citation type="submission" date="2024-04" db="EMBL/GenBank/DDBJ databases">
        <title>Genome assembly C_amara_ONT_v2.</title>
        <authorList>
            <person name="Yant L."/>
            <person name="Moore C."/>
            <person name="Slenker M."/>
        </authorList>
    </citation>
    <scope>NUCLEOTIDE SEQUENCE [LARGE SCALE GENOMIC DNA]</scope>
    <source>
        <tissue evidence="4">Leaf</tissue>
    </source>
</reference>
<feature type="region of interest" description="Disordered" evidence="2">
    <location>
        <begin position="410"/>
        <end position="484"/>
    </location>
</feature>
<gene>
    <name evidence="4" type="ORF">V5N11_032269</name>
</gene>
<dbReference type="AlphaFoldDB" id="A0ABD0ZSH3"/>
<evidence type="ECO:0000256" key="1">
    <source>
        <dbReference type="ARBA" id="ARBA00007879"/>
    </source>
</evidence>
<feature type="region of interest" description="Disordered" evidence="2">
    <location>
        <begin position="117"/>
        <end position="158"/>
    </location>
</feature>
<dbReference type="Pfam" id="PF13532">
    <property type="entry name" value="2OG-FeII_Oxy_2"/>
    <property type="match status" value="1"/>
</dbReference>